<sequence length="207" mass="24176">MEHSNSKVSTNYFSEKIYVKCPKCLQLGIITASLKNKNLAIPLEYKAQYNCTNCQYSLKETNVWFGLYVGKILRTCKSCGSNLHFLTKPTKETKQQLLGTCETCKKENEYEITWKKYLKNHPNDPYFGMDLWLQTAIKSNVLWAYNLEHLDFLKEYVGAKIRDGKNRHKYSLITNLPNWIKSAKNRDLIIKKLSILESDLLKNYSNK</sequence>
<name>A0A2S7WE97_9FLAO</name>
<gene>
    <name evidence="1" type="ORF">BTO13_12240</name>
</gene>
<dbReference type="OrthoDB" id="707631at2"/>
<evidence type="ECO:0000313" key="1">
    <source>
        <dbReference type="EMBL" id="PQJ75945.1"/>
    </source>
</evidence>
<keyword evidence="2" id="KW-1185">Reference proteome</keyword>
<dbReference type="EMBL" id="MSCL01000001">
    <property type="protein sequence ID" value="PQJ75945.1"/>
    <property type="molecule type" value="Genomic_DNA"/>
</dbReference>
<accession>A0A2S7WE97</accession>
<protein>
    <submittedName>
        <fullName evidence="1">Uncharacterized protein</fullName>
    </submittedName>
</protein>
<dbReference type="AlphaFoldDB" id="A0A2S7WE97"/>
<dbReference type="Proteomes" id="UP000237608">
    <property type="component" value="Unassembled WGS sequence"/>
</dbReference>
<evidence type="ECO:0000313" key="2">
    <source>
        <dbReference type="Proteomes" id="UP000237608"/>
    </source>
</evidence>
<proteinExistence type="predicted"/>
<comment type="caution">
    <text evidence="1">The sequence shown here is derived from an EMBL/GenBank/DDBJ whole genome shotgun (WGS) entry which is preliminary data.</text>
</comment>
<reference evidence="1 2" key="1">
    <citation type="submission" date="2016-12" db="EMBL/GenBank/DDBJ databases">
        <title>Trade-off between light-utilization and light-protection in marine flavobacteria.</title>
        <authorList>
            <person name="Kumagai Y."/>
            <person name="Yoshizawa S."/>
            <person name="Kogure K."/>
            <person name="Iwasaki W."/>
        </authorList>
    </citation>
    <scope>NUCLEOTIDE SEQUENCE [LARGE SCALE GENOMIC DNA]</scope>
    <source>
        <strain evidence="1 2">KCTC 22729</strain>
    </source>
</reference>
<organism evidence="1 2">
    <name type="scientific">Polaribacter gangjinensis</name>
    <dbReference type="NCBI Taxonomy" id="574710"/>
    <lineage>
        <taxon>Bacteria</taxon>
        <taxon>Pseudomonadati</taxon>
        <taxon>Bacteroidota</taxon>
        <taxon>Flavobacteriia</taxon>
        <taxon>Flavobacteriales</taxon>
        <taxon>Flavobacteriaceae</taxon>
    </lineage>
</organism>
<dbReference type="RefSeq" id="WP_105047092.1">
    <property type="nucleotide sequence ID" value="NZ_CP150662.1"/>
</dbReference>